<keyword evidence="6 16" id="KW-0963">Cytoplasm</keyword>
<comment type="catalytic activity">
    <reaction evidence="14 16">
        <text>a hydroperoxide + NADH + H(+) = an alcohol + NAD(+) + H2O</text>
        <dbReference type="Rhea" id="RHEA:62628"/>
        <dbReference type="ChEBI" id="CHEBI:15377"/>
        <dbReference type="ChEBI" id="CHEBI:15378"/>
        <dbReference type="ChEBI" id="CHEBI:30879"/>
        <dbReference type="ChEBI" id="CHEBI:35924"/>
        <dbReference type="ChEBI" id="CHEBI:57540"/>
        <dbReference type="ChEBI" id="CHEBI:57945"/>
        <dbReference type="EC" id="1.11.1.26"/>
    </reaction>
</comment>
<sequence>MSLINTEVKPFKAQAYHNGDFKTVTDADLKGKWSIVFFYPADFTFVCPTELGDLADNYEEFKKLGAEIYSVSTDTHFTHKAWHDTSDTIQKIQYPMIADPTGAISRNFQVMIEEDGLAERGTFVINPEGVIKIVELHDGGIGRDAKELLRKVQAAKYVAEHPGEVCPAKWTPGEKTLAPSLDLVGKI</sequence>
<accession>A0A974RX72</accession>
<dbReference type="InterPro" id="IPR024706">
    <property type="entry name" value="Peroxiredoxin_AhpC-typ"/>
</dbReference>
<dbReference type="Proteomes" id="UP000595278">
    <property type="component" value="Chromosome"/>
</dbReference>
<evidence type="ECO:0000256" key="7">
    <source>
        <dbReference type="ARBA" id="ARBA00022559"/>
    </source>
</evidence>
<dbReference type="RefSeq" id="WP_201090426.1">
    <property type="nucleotide sequence ID" value="NZ_CP067393.1"/>
</dbReference>
<keyword evidence="7 16" id="KW-0575">Peroxidase</keyword>
<comment type="subcellular location">
    <subcellularLocation>
        <location evidence="1 16">Cytoplasm</location>
    </subcellularLocation>
</comment>
<evidence type="ECO:0000256" key="14">
    <source>
        <dbReference type="ARBA" id="ARBA00047572"/>
    </source>
</evidence>
<gene>
    <name evidence="18" type="primary">ahpC</name>
    <name evidence="18" type="ORF">JHT90_08875</name>
</gene>
<dbReference type="PROSITE" id="PS51352">
    <property type="entry name" value="THIOREDOXIN_2"/>
    <property type="match status" value="1"/>
</dbReference>
<dbReference type="Pfam" id="PF00578">
    <property type="entry name" value="AhpC-TSA"/>
    <property type="match status" value="1"/>
</dbReference>
<dbReference type="InterPro" id="IPR036249">
    <property type="entry name" value="Thioredoxin-like_sf"/>
</dbReference>
<dbReference type="InterPro" id="IPR013766">
    <property type="entry name" value="Thioredoxin_domain"/>
</dbReference>
<feature type="active site" description="Cysteine sulfenic acid (-SOH) intermediate; for peroxidase activity" evidence="15">
    <location>
        <position position="47"/>
    </location>
</feature>
<dbReference type="InterPro" id="IPR050217">
    <property type="entry name" value="Peroxiredoxin"/>
</dbReference>
<dbReference type="PIRSF" id="PIRSF000239">
    <property type="entry name" value="AHPC"/>
    <property type="match status" value="1"/>
</dbReference>
<evidence type="ECO:0000256" key="15">
    <source>
        <dbReference type="PIRSR" id="PIRSR000239-1"/>
    </source>
</evidence>
<comment type="similarity">
    <text evidence="2 16">Belongs to the peroxiredoxin family. AhpC/Prx1 subfamily.</text>
</comment>
<comment type="function">
    <text evidence="16">Thiol-specific peroxidase that catalyzes the reduction of hydrogen peroxide and organic hydroperoxides to water and alcohols, respectively. Plays a role in cell protection against oxidative stress by detoxifying peroxides.</text>
</comment>
<dbReference type="SUPFAM" id="SSF52833">
    <property type="entry name" value="Thioredoxin-like"/>
    <property type="match status" value="1"/>
</dbReference>
<dbReference type="PANTHER" id="PTHR10681">
    <property type="entry name" value="THIOREDOXIN PEROXIDASE"/>
    <property type="match status" value="1"/>
</dbReference>
<evidence type="ECO:0000256" key="3">
    <source>
        <dbReference type="ARBA" id="ARBA00011654"/>
    </source>
</evidence>
<dbReference type="Pfam" id="PF10417">
    <property type="entry name" value="1-cysPrx_C"/>
    <property type="match status" value="1"/>
</dbReference>
<proteinExistence type="inferred from homology"/>
<dbReference type="Gene3D" id="3.40.30.10">
    <property type="entry name" value="Glutaredoxin"/>
    <property type="match status" value="1"/>
</dbReference>
<evidence type="ECO:0000256" key="2">
    <source>
        <dbReference type="ARBA" id="ARBA00009796"/>
    </source>
</evidence>
<feature type="domain" description="Thioredoxin" evidence="17">
    <location>
        <begin position="2"/>
        <end position="157"/>
    </location>
</feature>
<evidence type="ECO:0000256" key="1">
    <source>
        <dbReference type="ARBA" id="ARBA00004496"/>
    </source>
</evidence>
<protein>
    <recommendedName>
        <fullName evidence="5 16">Alkyl hydroperoxide reductase C</fullName>
        <ecNumber evidence="4 16">1.11.1.26</ecNumber>
    </recommendedName>
    <alternativeName>
        <fullName evidence="12 16">Peroxiredoxin</fullName>
    </alternativeName>
    <alternativeName>
        <fullName evidence="13 16">Thioredoxin peroxidase</fullName>
    </alternativeName>
</protein>
<dbReference type="KEGG" id="eaz:JHT90_08875"/>
<dbReference type="CDD" id="cd03015">
    <property type="entry name" value="PRX_Typ2cys"/>
    <property type="match status" value="1"/>
</dbReference>
<keyword evidence="10 16" id="KW-1015">Disulfide bond</keyword>
<dbReference type="GO" id="GO:0006979">
    <property type="term" value="P:response to oxidative stress"/>
    <property type="evidence" value="ECO:0007669"/>
    <property type="project" value="UniProtKB-UniRule"/>
</dbReference>
<dbReference type="PANTHER" id="PTHR10681:SF121">
    <property type="entry name" value="ALKYL HYDROPEROXIDE REDUCTASE C"/>
    <property type="match status" value="1"/>
</dbReference>
<evidence type="ECO:0000256" key="4">
    <source>
        <dbReference type="ARBA" id="ARBA00013021"/>
    </source>
</evidence>
<dbReference type="GO" id="GO:0102039">
    <property type="term" value="F:NADH-dependent peroxiredoxin activity"/>
    <property type="evidence" value="ECO:0007669"/>
    <property type="project" value="UniProtKB-EC"/>
</dbReference>
<dbReference type="NCBIfam" id="TIGR03137">
    <property type="entry name" value="AhpC"/>
    <property type="match status" value="1"/>
</dbReference>
<comment type="subunit">
    <text evidence="3">Homodimer; disulfide-linked, upon oxidation. 5 homodimers assemble to form a ring-like decamer.</text>
</comment>
<evidence type="ECO:0000256" key="16">
    <source>
        <dbReference type="RuleBase" id="RU366004"/>
    </source>
</evidence>
<keyword evidence="19" id="KW-1185">Reference proteome</keyword>
<dbReference type="InterPro" id="IPR000866">
    <property type="entry name" value="AhpC/TSA"/>
</dbReference>
<dbReference type="GO" id="GO:0008379">
    <property type="term" value="F:thioredoxin peroxidase activity"/>
    <property type="evidence" value="ECO:0007669"/>
    <property type="project" value="TreeGrafter"/>
</dbReference>
<evidence type="ECO:0000256" key="10">
    <source>
        <dbReference type="ARBA" id="ARBA00023157"/>
    </source>
</evidence>
<evidence type="ECO:0000256" key="11">
    <source>
        <dbReference type="ARBA" id="ARBA00023284"/>
    </source>
</evidence>
<dbReference type="EMBL" id="CP067393">
    <property type="protein sequence ID" value="QQP84529.1"/>
    <property type="molecule type" value="Genomic_DNA"/>
</dbReference>
<keyword evidence="11 16" id="KW-0676">Redox-active center</keyword>
<dbReference type="EC" id="1.11.1.26" evidence="4 16"/>
<dbReference type="InterPro" id="IPR017559">
    <property type="entry name" value="AhpC"/>
</dbReference>
<dbReference type="InterPro" id="IPR019479">
    <property type="entry name" value="Peroxiredoxin_C"/>
</dbReference>
<evidence type="ECO:0000256" key="6">
    <source>
        <dbReference type="ARBA" id="ARBA00022490"/>
    </source>
</evidence>
<dbReference type="GO" id="GO:0033554">
    <property type="term" value="P:cellular response to stress"/>
    <property type="evidence" value="ECO:0007669"/>
    <property type="project" value="TreeGrafter"/>
</dbReference>
<evidence type="ECO:0000256" key="13">
    <source>
        <dbReference type="ARBA" id="ARBA00032824"/>
    </source>
</evidence>
<evidence type="ECO:0000313" key="18">
    <source>
        <dbReference type="EMBL" id="QQP84529.1"/>
    </source>
</evidence>
<evidence type="ECO:0000259" key="17">
    <source>
        <dbReference type="PROSITE" id="PS51352"/>
    </source>
</evidence>
<dbReference type="FunFam" id="3.40.30.10:FF:000002">
    <property type="entry name" value="Alkyl hydroperoxide reductase C"/>
    <property type="match status" value="1"/>
</dbReference>
<keyword evidence="9 16" id="KW-0560">Oxidoreductase</keyword>
<dbReference type="AlphaFoldDB" id="A0A974RX72"/>
<evidence type="ECO:0000256" key="9">
    <source>
        <dbReference type="ARBA" id="ARBA00023002"/>
    </source>
</evidence>
<reference evidence="18 19" key="1">
    <citation type="submission" date="2021-01" db="EMBL/GenBank/DDBJ databases">
        <title>Entomomonas sp. F2A isolated from a house cricket (Acheta domesticus).</title>
        <authorList>
            <person name="Spergser J."/>
            <person name="Busse H.-J."/>
        </authorList>
    </citation>
    <scope>NUCLEOTIDE SEQUENCE [LARGE SCALE GENOMIC DNA]</scope>
    <source>
        <strain evidence="18 19">F2A</strain>
    </source>
</reference>
<evidence type="ECO:0000256" key="5">
    <source>
        <dbReference type="ARBA" id="ARBA00017462"/>
    </source>
</evidence>
<evidence type="ECO:0000256" key="12">
    <source>
        <dbReference type="ARBA" id="ARBA00032077"/>
    </source>
</evidence>
<evidence type="ECO:0000313" key="19">
    <source>
        <dbReference type="Proteomes" id="UP000595278"/>
    </source>
</evidence>
<keyword evidence="8 16" id="KW-0049">Antioxidant</keyword>
<dbReference type="GO" id="GO:0045454">
    <property type="term" value="P:cell redox homeostasis"/>
    <property type="evidence" value="ECO:0007669"/>
    <property type="project" value="TreeGrafter"/>
</dbReference>
<name>A0A974RX72_9GAMM</name>
<dbReference type="GO" id="GO:0042744">
    <property type="term" value="P:hydrogen peroxide catabolic process"/>
    <property type="evidence" value="ECO:0007669"/>
    <property type="project" value="TreeGrafter"/>
</dbReference>
<dbReference type="GO" id="GO:0005829">
    <property type="term" value="C:cytosol"/>
    <property type="evidence" value="ECO:0007669"/>
    <property type="project" value="TreeGrafter"/>
</dbReference>
<evidence type="ECO:0000256" key="8">
    <source>
        <dbReference type="ARBA" id="ARBA00022862"/>
    </source>
</evidence>
<organism evidence="18 19">
    <name type="scientific">Entomomonas asaccharolytica</name>
    <dbReference type="NCBI Taxonomy" id="2785331"/>
    <lineage>
        <taxon>Bacteria</taxon>
        <taxon>Pseudomonadati</taxon>
        <taxon>Pseudomonadota</taxon>
        <taxon>Gammaproteobacteria</taxon>
        <taxon>Pseudomonadales</taxon>
        <taxon>Pseudomonadaceae</taxon>
        <taxon>Entomomonas</taxon>
    </lineage>
</organism>